<name>A0A9J6RSC4_9GAMM</name>
<dbReference type="GO" id="GO:0003677">
    <property type="term" value="F:DNA binding"/>
    <property type="evidence" value="ECO:0007669"/>
    <property type="project" value="UniProtKB-KW"/>
</dbReference>
<evidence type="ECO:0000256" key="1">
    <source>
        <dbReference type="ARBA" id="ARBA00009402"/>
    </source>
</evidence>
<sequence length="1000" mass="115402">MPNSKRLTILHEAEINDLYGIPSLSLEEKRVSFALNDLEQDVIKSIRDRKHKCYAIALLCYFKIKPIQLNPPYKELQEDLAFIAEEYFPKFKVPRFSVSRMQKARIYDKIFNLQDFKAWDVEQHQEPLITYLQQVAKSWIEPRFLFDACTEYLARNHIAIPKYTVLQRIISQVSKQERKRLSDTLKTTMSDELASNLANLIDGEGTLTLKELKQAAKSFNAPELEKELNVNKLIQPWMDEVNQVVSALALSQQNQLHYAAMVDYYSITKLKRFDSVTQQLYLLCYLQERAQINIERLADGFIYHVRKLREKAKEYAKEMAYKDWEGAVSNISKAADLLYFYIDDDIDDQVSFRQIKQQVQSLLGAREIESLCLYLKKQKRTKNDYIWEFYDKQRELIKHLIRPIFLCLTFEGSDKTQALSAQLNGMKETLLDSGELASTDRRLISSKQQLYVIDADNNVFPERYEIMLYLAAQNNLDGKLFIPTAIKYRALHDDLVGDIPWAQKDKLLKGSMLDSMNTEPAQLVNSMEQKMNDKLQRVCQRIDDGDNQNVILRNRSGKTQWRLPYSGTKSALNNPFFDRMKPINIADVLRFVHQETGFLKHFEHVRQVQSGQSDHLNDLLAAVIGNGTYYGLHGMASISDRSYDHLRTVQANYLRPETLNLGNDAINDATAKLAIFKHYNIQEGLIHASADGQKFESRLETFKTRYSSKYFGTNKGLTSMNLIANHVALNAQIIGANEHESHFILDLLHNNTSEIKPDILSTDTHGVNHVNFALLDLFGYTFAPRYAQFGTVISDLFDVSEGEDNKATLSLKKPINTALIIDEWDTIQRIVISLQQKTITQATLVRKLSGYSQNHPLLKALTEYNRMLKAMYLLDYIDDASLRTYVQRALNRGEAYHQLRRAIAHVNGNRFQGKSDDQIVLWNECARLLTNAIIYFNSLILTRLLEHFEAEGDDKKLEIIKQVSPVAWHNINLNGTYSFSFEHNLLNLDEIMQSIVQNEN</sequence>
<keyword evidence="8" id="KW-1185">Reference proteome</keyword>
<dbReference type="InterPro" id="IPR002513">
    <property type="entry name" value="Tn3_Tnp_DDE_dom"/>
</dbReference>
<keyword evidence="2" id="KW-0815">Transposition</keyword>
<keyword evidence="4" id="KW-0233">DNA recombination</keyword>
<dbReference type="InterPro" id="IPR025296">
    <property type="entry name" value="DUF4158"/>
</dbReference>
<dbReference type="RefSeq" id="WP_265048725.1">
    <property type="nucleotide sequence ID" value="NZ_JAPTGG010000037.1"/>
</dbReference>
<evidence type="ECO:0000256" key="4">
    <source>
        <dbReference type="ARBA" id="ARBA00023172"/>
    </source>
</evidence>
<dbReference type="Pfam" id="PF13700">
    <property type="entry name" value="DUF4158"/>
    <property type="match status" value="1"/>
</dbReference>
<dbReference type="InterPro" id="IPR047653">
    <property type="entry name" value="Tn3-like_transpos"/>
</dbReference>
<evidence type="ECO:0000313" key="8">
    <source>
        <dbReference type="Proteomes" id="UP001069090"/>
    </source>
</evidence>
<dbReference type="GO" id="GO:0004803">
    <property type="term" value="F:transposase activity"/>
    <property type="evidence" value="ECO:0007669"/>
    <property type="project" value="InterPro"/>
</dbReference>
<dbReference type="GO" id="GO:0006313">
    <property type="term" value="P:DNA transposition"/>
    <property type="evidence" value="ECO:0007669"/>
    <property type="project" value="InterPro"/>
</dbReference>
<evidence type="ECO:0000259" key="5">
    <source>
        <dbReference type="Pfam" id="PF01526"/>
    </source>
</evidence>
<comment type="similarity">
    <text evidence="1">Belongs to the transposase 7 family.</text>
</comment>
<feature type="domain" description="Tn3 transposase DDE" evidence="5">
    <location>
        <begin position="587"/>
        <end position="977"/>
    </location>
</feature>
<evidence type="ECO:0000313" key="7">
    <source>
        <dbReference type="EMBL" id="MCZ0867266.1"/>
    </source>
</evidence>
<dbReference type="EMBL" id="JAPTGG010000037">
    <property type="protein sequence ID" value="MCZ0867266.1"/>
    <property type="molecule type" value="Genomic_DNA"/>
</dbReference>
<evidence type="ECO:0000256" key="3">
    <source>
        <dbReference type="ARBA" id="ARBA00023125"/>
    </source>
</evidence>
<evidence type="ECO:0000259" key="6">
    <source>
        <dbReference type="Pfam" id="PF13700"/>
    </source>
</evidence>
<comment type="caution">
    <text evidence="7">The sequence shown here is derived from an EMBL/GenBank/DDBJ whole genome shotgun (WGS) entry which is preliminary data.</text>
</comment>
<proteinExistence type="inferred from homology"/>
<gene>
    <name evidence="7" type="ORF">O0V09_18875</name>
</gene>
<dbReference type="Proteomes" id="UP001069090">
    <property type="component" value="Unassembled WGS sequence"/>
</dbReference>
<feature type="domain" description="DUF4158" evidence="6">
    <location>
        <begin position="9"/>
        <end position="173"/>
    </location>
</feature>
<accession>A0A9J6RSC4</accession>
<dbReference type="AlphaFoldDB" id="A0A9J6RSC4"/>
<dbReference type="Pfam" id="PF01526">
    <property type="entry name" value="DDE_Tnp_Tn3"/>
    <property type="match status" value="1"/>
</dbReference>
<reference evidence="7 8" key="1">
    <citation type="submission" date="2022-12" db="EMBL/GenBank/DDBJ databases">
        <title>Dasania phycosphaerae sp. nov., isolated from particulate material of the south coast of Korea.</title>
        <authorList>
            <person name="Jiang Y."/>
        </authorList>
    </citation>
    <scope>NUCLEOTIDE SEQUENCE [LARGE SCALE GENOMIC DNA]</scope>
    <source>
        <strain evidence="7 8">GY-19</strain>
    </source>
</reference>
<protein>
    <submittedName>
        <fullName evidence="7">Tn3 family transposase</fullName>
    </submittedName>
</protein>
<dbReference type="NCBIfam" id="NF033527">
    <property type="entry name" value="transpos_Tn3"/>
    <property type="match status" value="1"/>
</dbReference>
<keyword evidence="3" id="KW-0238">DNA-binding</keyword>
<organism evidence="7 8">
    <name type="scientific">Dasania phycosphaerae</name>
    <dbReference type="NCBI Taxonomy" id="2950436"/>
    <lineage>
        <taxon>Bacteria</taxon>
        <taxon>Pseudomonadati</taxon>
        <taxon>Pseudomonadota</taxon>
        <taxon>Gammaproteobacteria</taxon>
        <taxon>Cellvibrionales</taxon>
        <taxon>Spongiibacteraceae</taxon>
        <taxon>Dasania</taxon>
    </lineage>
</organism>
<evidence type="ECO:0000256" key="2">
    <source>
        <dbReference type="ARBA" id="ARBA00022578"/>
    </source>
</evidence>